<dbReference type="OrthoDB" id="2054683at2"/>
<evidence type="ECO:0000313" key="1">
    <source>
        <dbReference type="EMBL" id="QFJ56357.1"/>
    </source>
</evidence>
<reference evidence="2" key="1">
    <citation type="submission" date="2019-08" db="EMBL/GenBank/DDBJ databases">
        <title>Complete Genome Sequence of the Polysaccharide-Degrading Rumen Bacterium Pseudobutyrivibrio xylanivorans MA3014.</title>
        <authorList>
            <person name="Palevich N."/>
            <person name="Maclean P.H."/>
            <person name="Kelly W.J."/>
            <person name="Leahy S.C."/>
            <person name="Rakonjac J."/>
            <person name="Attwood G.T."/>
        </authorList>
    </citation>
    <scope>NUCLEOTIDE SEQUENCE [LARGE SCALE GENOMIC DNA]</scope>
    <source>
        <strain evidence="2">MA3014</strain>
    </source>
</reference>
<proteinExistence type="predicted"/>
<sequence>MNKMDLLYVEPKEYFSKEMLEVLLKDDNDRIRQFVSKYPWTFAKTYADFAPHEYYVKDKLDEEGKDEFVWFVEYVRENGFDCKFASKEHTYYEFDGHYYWTMGDLIEDTIILNRCDKSNYVIKQGSMNYLKA</sequence>
<protein>
    <submittedName>
        <fullName evidence="1">Uncharacterized protein</fullName>
    </submittedName>
</protein>
<dbReference type="Proteomes" id="UP000327030">
    <property type="component" value="Chromosome PxyII"/>
</dbReference>
<dbReference type="AlphaFoldDB" id="A0A5P6VUR4"/>
<gene>
    <name evidence="1" type="ORF">FXF36_15695</name>
</gene>
<dbReference type="KEGG" id="pxv:FXF36_15695"/>
<dbReference type="RefSeq" id="WP_151625994.1">
    <property type="nucleotide sequence ID" value="NZ_CP043030.1"/>
</dbReference>
<accession>A0A5P6VUR4</accession>
<organism evidence="1 2">
    <name type="scientific">Pseudobutyrivibrio xylanivorans</name>
    <dbReference type="NCBI Taxonomy" id="185007"/>
    <lineage>
        <taxon>Bacteria</taxon>
        <taxon>Bacillati</taxon>
        <taxon>Bacillota</taxon>
        <taxon>Clostridia</taxon>
        <taxon>Lachnospirales</taxon>
        <taxon>Lachnospiraceae</taxon>
        <taxon>Pseudobutyrivibrio</taxon>
    </lineage>
</organism>
<evidence type="ECO:0000313" key="2">
    <source>
        <dbReference type="Proteomes" id="UP000327030"/>
    </source>
</evidence>
<dbReference type="EMBL" id="CP043030">
    <property type="protein sequence ID" value="QFJ56357.1"/>
    <property type="molecule type" value="Genomic_DNA"/>
</dbReference>
<name>A0A5P6VUR4_PSEXY</name>